<dbReference type="EMBL" id="JAFLCK010000005">
    <property type="protein sequence ID" value="MBN8659787.1"/>
    <property type="molecule type" value="Genomic_DNA"/>
</dbReference>
<comment type="caution">
    <text evidence="3">The sequence shown here is derived from an EMBL/GenBank/DDBJ whole genome shotgun (WGS) entry which is preliminary data.</text>
</comment>
<dbReference type="NCBIfam" id="NF037970">
    <property type="entry name" value="vanZ_1"/>
    <property type="match status" value="2"/>
</dbReference>
<organism evidence="3 4">
    <name type="scientific">Candidatus Obscuribacter phosphatis</name>
    <dbReference type="NCBI Taxonomy" id="1906157"/>
    <lineage>
        <taxon>Bacteria</taxon>
        <taxon>Bacillati</taxon>
        <taxon>Candidatus Melainabacteria</taxon>
        <taxon>Candidatus Obscuribacterales</taxon>
        <taxon>Candidatus Obscuribacteraceae</taxon>
        <taxon>Candidatus Obscuribacter</taxon>
    </lineage>
</organism>
<evidence type="ECO:0000313" key="3">
    <source>
        <dbReference type="EMBL" id="MBN8659787.1"/>
    </source>
</evidence>
<accession>A0A8J7PEI0</accession>
<evidence type="ECO:0000259" key="2">
    <source>
        <dbReference type="Pfam" id="PF04892"/>
    </source>
</evidence>
<sequence length="210" mass="22651">MTKERQFKLCLLLSAVWMLVIFCFSHQANSGRITEDYLGDANVPVRKFAHMFEYAVLAILYYRSLLLGACLTLQKSPDYSASNLAKNAATNAATNAADYSGGYSGEKSLEIEGEISTQISPKIANKETAKNAAASTSVRASVRASASSVNHLKLAILALFMAIAYALSDEWHQSFVPGRSATLSDVMVDASGALIGLLLIWFGSRGRSAR</sequence>
<dbReference type="Pfam" id="PF04892">
    <property type="entry name" value="VanZ"/>
    <property type="match status" value="1"/>
</dbReference>
<reference evidence="3" key="1">
    <citation type="submission" date="2021-02" db="EMBL/GenBank/DDBJ databases">
        <title>Genome-Resolved Metagenomics of a Microbial Community Performing Photosynthetic Biological Nutrient Removal.</title>
        <authorList>
            <person name="Mcdaniel E.A."/>
        </authorList>
    </citation>
    <scope>NUCLEOTIDE SEQUENCE</scope>
    <source>
        <strain evidence="3">UWPOB_OBS1</strain>
    </source>
</reference>
<proteinExistence type="predicted"/>
<keyword evidence="1" id="KW-1133">Transmembrane helix</keyword>
<keyword evidence="1" id="KW-0812">Transmembrane</keyword>
<dbReference type="AlphaFoldDB" id="A0A8J7PEI0"/>
<gene>
    <name evidence="3" type="ORF">J0M35_05455</name>
</gene>
<feature type="transmembrane region" description="Helical" evidence="1">
    <location>
        <begin position="187"/>
        <end position="204"/>
    </location>
</feature>
<keyword evidence="1" id="KW-0472">Membrane</keyword>
<name>A0A8J7PEI0_9BACT</name>
<dbReference type="Proteomes" id="UP000664277">
    <property type="component" value="Unassembled WGS sequence"/>
</dbReference>
<protein>
    <submittedName>
        <fullName evidence="3">VanZ family protein</fullName>
    </submittedName>
</protein>
<feature type="transmembrane region" description="Helical" evidence="1">
    <location>
        <begin position="54"/>
        <end position="73"/>
    </location>
</feature>
<evidence type="ECO:0000256" key="1">
    <source>
        <dbReference type="SAM" id="Phobius"/>
    </source>
</evidence>
<evidence type="ECO:0000313" key="4">
    <source>
        <dbReference type="Proteomes" id="UP000664277"/>
    </source>
</evidence>
<dbReference type="InterPro" id="IPR006976">
    <property type="entry name" value="VanZ-like"/>
</dbReference>
<feature type="domain" description="VanZ-like" evidence="2">
    <location>
        <begin position="151"/>
        <end position="202"/>
    </location>
</feature>
<feature type="transmembrane region" description="Helical" evidence="1">
    <location>
        <begin position="149"/>
        <end position="167"/>
    </location>
</feature>